<proteinExistence type="predicted"/>
<protein>
    <submittedName>
        <fullName evidence="2">HVM40 protein</fullName>
    </submittedName>
</protein>
<name>A0A7L1FGF2_SYLBO</name>
<evidence type="ECO:0000313" key="2">
    <source>
        <dbReference type="EMBL" id="NXN00195.1"/>
    </source>
</evidence>
<dbReference type="Gene3D" id="2.60.40.10">
    <property type="entry name" value="Immunoglobulins"/>
    <property type="match status" value="1"/>
</dbReference>
<feature type="domain" description="Ig-like" evidence="1">
    <location>
        <begin position="1"/>
        <end position="70"/>
    </location>
</feature>
<keyword evidence="3" id="KW-1185">Reference proteome</keyword>
<dbReference type="InterPro" id="IPR007110">
    <property type="entry name" value="Ig-like_dom"/>
</dbReference>
<dbReference type="SUPFAM" id="SSF48726">
    <property type="entry name" value="Immunoglobulin"/>
    <property type="match status" value="1"/>
</dbReference>
<dbReference type="EMBL" id="VXBG01009227">
    <property type="protein sequence ID" value="NXN00195.1"/>
    <property type="molecule type" value="Genomic_DNA"/>
</dbReference>
<dbReference type="PROSITE" id="PS50835">
    <property type="entry name" value="IG_LIKE"/>
    <property type="match status" value="1"/>
</dbReference>
<evidence type="ECO:0000259" key="1">
    <source>
        <dbReference type="PROSITE" id="PS50835"/>
    </source>
</evidence>
<comment type="caution">
    <text evidence="2">The sequence shown here is derived from an EMBL/GenBank/DDBJ whole genome shotgun (WGS) entry which is preliminary data.</text>
</comment>
<reference evidence="2 3" key="1">
    <citation type="submission" date="2019-09" db="EMBL/GenBank/DDBJ databases">
        <title>Bird 10,000 Genomes (B10K) Project - Family phase.</title>
        <authorList>
            <person name="Zhang G."/>
        </authorList>
    </citation>
    <scope>NUCLEOTIDE SEQUENCE [LARGE SCALE GENOMIC DNA]</scope>
    <source>
        <strain evidence="2">B10K-DU-002-19</strain>
        <tissue evidence="2">Muscle</tissue>
    </source>
</reference>
<organism evidence="2 3">
    <name type="scientific">Sylvia borin</name>
    <name type="common">Garden warbler</name>
    <dbReference type="NCBI Taxonomy" id="73324"/>
    <lineage>
        <taxon>Eukaryota</taxon>
        <taxon>Metazoa</taxon>
        <taxon>Chordata</taxon>
        <taxon>Craniata</taxon>
        <taxon>Vertebrata</taxon>
        <taxon>Euteleostomi</taxon>
        <taxon>Archelosauria</taxon>
        <taxon>Archosauria</taxon>
        <taxon>Dinosauria</taxon>
        <taxon>Saurischia</taxon>
        <taxon>Theropoda</taxon>
        <taxon>Coelurosauria</taxon>
        <taxon>Aves</taxon>
        <taxon>Neognathae</taxon>
        <taxon>Neoaves</taxon>
        <taxon>Telluraves</taxon>
        <taxon>Australaves</taxon>
        <taxon>Passeriformes</taxon>
        <taxon>Sylvioidea</taxon>
        <taxon>Sylviidae</taxon>
        <taxon>Sylviinae</taxon>
        <taxon>Sylvia</taxon>
    </lineage>
</organism>
<feature type="non-terminal residue" evidence="2">
    <location>
        <position position="1"/>
    </location>
</feature>
<accession>A0A7L1FGF2</accession>
<dbReference type="Proteomes" id="UP000538515">
    <property type="component" value="Unassembled WGS sequence"/>
</dbReference>
<dbReference type="InterPro" id="IPR036179">
    <property type="entry name" value="Ig-like_dom_sf"/>
</dbReference>
<evidence type="ECO:0000313" key="3">
    <source>
        <dbReference type="Proteomes" id="UP000538515"/>
    </source>
</evidence>
<feature type="non-terminal residue" evidence="2">
    <location>
        <position position="70"/>
    </location>
</feature>
<dbReference type="AlphaFoldDB" id="A0A7L1FGF2"/>
<sequence>PREETVQEGNAVTFECSMRGGDMSNYFMHWYRQGPRGTLEWIYREGGNYREDFQDRFVASVESSRTTLQI</sequence>
<gene>
    <name evidence="2" type="primary">Hvm40</name>
    <name evidence="2" type="ORF">SYLBOR_R15215</name>
</gene>
<dbReference type="InterPro" id="IPR013783">
    <property type="entry name" value="Ig-like_fold"/>
</dbReference>